<name>A0A3E3J1D0_9FIRM</name>
<keyword evidence="4" id="KW-0418">Kinase</keyword>
<dbReference type="InterPro" id="IPR003660">
    <property type="entry name" value="HAMP_dom"/>
</dbReference>
<dbReference type="InterPro" id="IPR010559">
    <property type="entry name" value="Sig_transdc_His_kin_internal"/>
</dbReference>
<dbReference type="InterPro" id="IPR036890">
    <property type="entry name" value="HATPase_C_sf"/>
</dbReference>
<evidence type="ECO:0000256" key="4">
    <source>
        <dbReference type="ARBA" id="ARBA00022777"/>
    </source>
</evidence>
<dbReference type="SUPFAM" id="SSF158472">
    <property type="entry name" value="HAMP domain-like"/>
    <property type="match status" value="1"/>
</dbReference>
<evidence type="ECO:0000256" key="2">
    <source>
        <dbReference type="ARBA" id="ARBA00022553"/>
    </source>
</evidence>
<keyword evidence="5" id="KW-0472">Membrane</keyword>
<protein>
    <submittedName>
        <fullName evidence="7">HAMP domain-containing protein</fullName>
    </submittedName>
</protein>
<dbReference type="OrthoDB" id="759642at2"/>
<reference evidence="7 8" key="1">
    <citation type="submission" date="2018-08" db="EMBL/GenBank/DDBJ databases">
        <title>A genome reference for cultivated species of the human gut microbiota.</title>
        <authorList>
            <person name="Zou Y."/>
            <person name="Xue W."/>
            <person name="Luo G."/>
        </authorList>
    </citation>
    <scope>NUCLEOTIDE SEQUENCE [LARGE SCALE GENOMIC DNA]</scope>
    <source>
        <strain evidence="7 8">AF26-4BH</strain>
    </source>
</reference>
<evidence type="ECO:0000313" key="7">
    <source>
        <dbReference type="EMBL" id="RGE73115.1"/>
    </source>
</evidence>
<feature type="domain" description="HAMP" evidence="6">
    <location>
        <begin position="286"/>
        <end position="339"/>
    </location>
</feature>
<dbReference type="RefSeq" id="WP_025488216.1">
    <property type="nucleotide sequence ID" value="NZ_CALBAU010000431.1"/>
</dbReference>
<comment type="subcellular location">
    <subcellularLocation>
        <location evidence="1">Membrane</location>
    </subcellularLocation>
</comment>
<evidence type="ECO:0000256" key="3">
    <source>
        <dbReference type="ARBA" id="ARBA00022679"/>
    </source>
</evidence>
<dbReference type="SMART" id="SM00387">
    <property type="entry name" value="HATPase_c"/>
    <property type="match status" value="1"/>
</dbReference>
<evidence type="ECO:0000259" key="6">
    <source>
        <dbReference type="PROSITE" id="PS50885"/>
    </source>
</evidence>
<dbReference type="Pfam" id="PF00672">
    <property type="entry name" value="HAMP"/>
    <property type="match status" value="1"/>
</dbReference>
<dbReference type="InterPro" id="IPR050640">
    <property type="entry name" value="Bact_2-comp_sensor_kinase"/>
</dbReference>
<accession>A0A3E3J1D0</accession>
<keyword evidence="5" id="KW-1133">Transmembrane helix</keyword>
<dbReference type="Pfam" id="PF02518">
    <property type="entry name" value="HATPase_c"/>
    <property type="match status" value="1"/>
</dbReference>
<dbReference type="SUPFAM" id="SSF55874">
    <property type="entry name" value="ATPase domain of HSP90 chaperone/DNA topoisomerase II/histidine kinase"/>
    <property type="match status" value="1"/>
</dbReference>
<feature type="transmembrane region" description="Helical" evidence="5">
    <location>
        <begin position="20"/>
        <end position="41"/>
    </location>
</feature>
<proteinExistence type="predicted"/>
<dbReference type="Proteomes" id="UP000261166">
    <property type="component" value="Unassembled WGS sequence"/>
</dbReference>
<sequence>MKGINMGENGKKSIFKKVLWSMGAVMTGAILIIEISSLLLIHKDGQRAQELFEDTIDSYGVFWENKLNETSRMMLSFISAETGALYSQLCNSEDKLTVETAKLQLRSQIADMNARQGYELVTFVYVPDRNIYFSVDEKNTSYLKSQGIKEKIFDYIAHNTIASKDKWSVLYVQDTPYLLKIYHMENGYIGSLYPAGHILEGLYDQEENWVLEMVDRAGNTVAHMGEPYKGMTVSYDRFLEYTDAGIRVTIGSGRLYSNKGTGVLILMGAMLFASLLIFLVLGRQTRDVFEPLERLRAAMENYSGGDMDTRLPVVHDNSQIANLYRTFNNMADQIAHLKIQVYETELERQRINSNYLRIQIQPHFYTNILNLFYGMAQMKDCVSIQKLALACGSYFRYLLGRKGTFVLLQEELKCLSSYVEIQRYRYQDRFEARISVEPGLEEQAVLPLLIQTFFENSLKHNIMRVPLLQVEVTVEAVETEKMKITVRDNGIGFKKDILEKIERNESIEAGGEHIGIQNVKERIRVFYGQTAQMQIESVPGNTVVTLLLPLMISKGDSENETASGR</sequence>
<keyword evidence="5" id="KW-0812">Transmembrane</keyword>
<dbReference type="Gene3D" id="6.10.340.10">
    <property type="match status" value="1"/>
</dbReference>
<dbReference type="Gene3D" id="3.30.565.10">
    <property type="entry name" value="Histidine kinase-like ATPase, C-terminal domain"/>
    <property type="match status" value="1"/>
</dbReference>
<evidence type="ECO:0000256" key="1">
    <source>
        <dbReference type="ARBA" id="ARBA00004370"/>
    </source>
</evidence>
<dbReference type="InterPro" id="IPR003594">
    <property type="entry name" value="HATPase_dom"/>
</dbReference>
<keyword evidence="2" id="KW-0597">Phosphoprotein</keyword>
<keyword evidence="3" id="KW-0808">Transferase</keyword>
<dbReference type="AlphaFoldDB" id="A0A3E3J1D0"/>
<dbReference type="PANTHER" id="PTHR34220:SF7">
    <property type="entry name" value="SENSOR HISTIDINE KINASE YPDA"/>
    <property type="match status" value="1"/>
</dbReference>
<dbReference type="SMART" id="SM00304">
    <property type="entry name" value="HAMP"/>
    <property type="match status" value="1"/>
</dbReference>
<dbReference type="CDD" id="cd06225">
    <property type="entry name" value="HAMP"/>
    <property type="match status" value="1"/>
</dbReference>
<dbReference type="GO" id="GO:0000155">
    <property type="term" value="F:phosphorelay sensor kinase activity"/>
    <property type="evidence" value="ECO:0007669"/>
    <property type="project" value="InterPro"/>
</dbReference>
<dbReference type="EMBL" id="QVLU01000004">
    <property type="protein sequence ID" value="RGE73115.1"/>
    <property type="molecule type" value="Genomic_DNA"/>
</dbReference>
<evidence type="ECO:0000256" key="5">
    <source>
        <dbReference type="SAM" id="Phobius"/>
    </source>
</evidence>
<comment type="caution">
    <text evidence="7">The sequence shown here is derived from an EMBL/GenBank/DDBJ whole genome shotgun (WGS) entry which is preliminary data.</text>
</comment>
<dbReference type="GO" id="GO:0016020">
    <property type="term" value="C:membrane"/>
    <property type="evidence" value="ECO:0007669"/>
    <property type="project" value="UniProtKB-SubCell"/>
</dbReference>
<organism evidence="7 8">
    <name type="scientific">Eisenbergiella massiliensis</name>
    <dbReference type="NCBI Taxonomy" id="1720294"/>
    <lineage>
        <taxon>Bacteria</taxon>
        <taxon>Bacillati</taxon>
        <taxon>Bacillota</taxon>
        <taxon>Clostridia</taxon>
        <taxon>Lachnospirales</taxon>
        <taxon>Lachnospiraceae</taxon>
        <taxon>Eisenbergiella</taxon>
    </lineage>
</organism>
<evidence type="ECO:0000313" key="8">
    <source>
        <dbReference type="Proteomes" id="UP000261166"/>
    </source>
</evidence>
<dbReference type="Pfam" id="PF06580">
    <property type="entry name" value="His_kinase"/>
    <property type="match status" value="1"/>
</dbReference>
<feature type="transmembrane region" description="Helical" evidence="5">
    <location>
        <begin position="263"/>
        <end position="282"/>
    </location>
</feature>
<gene>
    <name evidence="7" type="ORF">DWY69_06440</name>
</gene>
<dbReference type="PROSITE" id="PS50885">
    <property type="entry name" value="HAMP"/>
    <property type="match status" value="1"/>
</dbReference>
<dbReference type="PANTHER" id="PTHR34220">
    <property type="entry name" value="SENSOR HISTIDINE KINASE YPDA"/>
    <property type="match status" value="1"/>
</dbReference>